<evidence type="ECO:0000313" key="1">
    <source>
        <dbReference type="EMBL" id="ONH29128.1"/>
    </source>
</evidence>
<accession>A0A1V2I9K2</accession>
<organism evidence="1 2">
    <name type="scientific">Pseudofrankia asymbiotica</name>
    <dbReference type="NCBI Taxonomy" id="1834516"/>
    <lineage>
        <taxon>Bacteria</taxon>
        <taxon>Bacillati</taxon>
        <taxon>Actinomycetota</taxon>
        <taxon>Actinomycetes</taxon>
        <taxon>Frankiales</taxon>
        <taxon>Frankiaceae</taxon>
        <taxon>Pseudofrankia</taxon>
    </lineage>
</organism>
<comment type="caution">
    <text evidence="1">The sequence shown here is derived from an EMBL/GenBank/DDBJ whole genome shotgun (WGS) entry which is preliminary data.</text>
</comment>
<keyword evidence="2" id="KW-1185">Reference proteome</keyword>
<dbReference type="Proteomes" id="UP000188929">
    <property type="component" value="Unassembled WGS sequence"/>
</dbReference>
<dbReference type="EMBL" id="MOMC01000034">
    <property type="protein sequence ID" value="ONH29128.1"/>
    <property type="molecule type" value="Genomic_DNA"/>
</dbReference>
<gene>
    <name evidence="1" type="ORF">BL253_17065</name>
</gene>
<name>A0A1V2I9K2_9ACTN</name>
<sequence>MTTHTTRLERRLKAELTALTKTGDTTPGHLHRHTPLLVSLLTGRRTLAAAADAADILTTTATALPDPADDAARALLGIGQPPLTTLTARRETAGNFYRGVTGDWFHRKYEAAVIDTLIAALIERADPSATYPDTPIPGFRIPRLAPPPLSAFVPRRPRRSA</sequence>
<reference evidence="2" key="1">
    <citation type="submission" date="2016-10" db="EMBL/GenBank/DDBJ databases">
        <title>Frankia sp. NRRL B-16386 Genome sequencing.</title>
        <authorList>
            <person name="Ghodhbane-Gtari F."/>
            <person name="Swanson E."/>
            <person name="Gueddou A."/>
            <person name="Hezbri K."/>
            <person name="Ktari K."/>
            <person name="Nouioui I."/>
            <person name="Morris K."/>
            <person name="Simpson S."/>
            <person name="Abebe-Akele F."/>
            <person name="Thomas K."/>
            <person name="Gtari M."/>
            <person name="Tisa L.S."/>
        </authorList>
    </citation>
    <scope>NUCLEOTIDE SEQUENCE [LARGE SCALE GENOMIC DNA]</scope>
    <source>
        <strain evidence="2">NRRL B-16386</strain>
    </source>
</reference>
<evidence type="ECO:0000313" key="2">
    <source>
        <dbReference type="Proteomes" id="UP000188929"/>
    </source>
</evidence>
<dbReference type="AlphaFoldDB" id="A0A1V2I9K2"/>
<dbReference type="RefSeq" id="WP_076818161.1">
    <property type="nucleotide sequence ID" value="NZ_MOMC01000034.1"/>
</dbReference>
<protein>
    <submittedName>
        <fullName evidence="1">Uncharacterized protein</fullName>
    </submittedName>
</protein>
<proteinExistence type="predicted"/>